<accession>A0A090L318</accession>
<dbReference type="AlphaFoldDB" id="A0A090L318"/>
<reference evidence="4" key="2">
    <citation type="submission" date="2020-12" db="UniProtKB">
        <authorList>
            <consortium name="WormBaseParasite"/>
        </authorList>
    </citation>
    <scope>IDENTIFICATION</scope>
</reference>
<keyword evidence="1" id="KW-0812">Transmembrane</keyword>
<evidence type="ECO:0000313" key="3">
    <source>
        <dbReference type="Proteomes" id="UP000035682"/>
    </source>
</evidence>
<evidence type="ECO:0000313" key="5">
    <source>
        <dbReference type="WormBase" id="SRAE_1000236250"/>
    </source>
</evidence>
<dbReference type="Proteomes" id="UP000035682">
    <property type="component" value="Unplaced"/>
</dbReference>
<evidence type="ECO:0000256" key="1">
    <source>
        <dbReference type="SAM" id="Phobius"/>
    </source>
</evidence>
<sequence>MPTEKQNIVTYCENLLNNFRDKKETKEDTYEKDSIFYEFNYTSFQNVTSLNMIVGICIIFGYIIKFAITLKLSPYCGLLEGIKNKDDLDEIIICDIIMLVAISFELFLLIFILKTSFKKISINTFMSKLMTTENDTENVKSSIKKKKISKCKDNYPTPASTNSTQLPSNYKFTENGSTIGISSSDTFNYN</sequence>
<organism evidence="2">
    <name type="scientific">Strongyloides ratti</name>
    <name type="common">Parasitic roundworm</name>
    <dbReference type="NCBI Taxonomy" id="34506"/>
    <lineage>
        <taxon>Eukaryota</taxon>
        <taxon>Metazoa</taxon>
        <taxon>Ecdysozoa</taxon>
        <taxon>Nematoda</taxon>
        <taxon>Chromadorea</taxon>
        <taxon>Rhabditida</taxon>
        <taxon>Tylenchina</taxon>
        <taxon>Panagrolaimomorpha</taxon>
        <taxon>Strongyloidoidea</taxon>
        <taxon>Strongyloididae</taxon>
        <taxon>Strongyloides</taxon>
    </lineage>
</organism>
<name>A0A090L318_STRRB</name>
<proteinExistence type="predicted"/>
<reference evidence="2 3" key="1">
    <citation type="submission" date="2014-09" db="EMBL/GenBank/DDBJ databases">
        <authorList>
            <person name="Martin A.A."/>
        </authorList>
    </citation>
    <scope>NUCLEOTIDE SEQUENCE</scope>
    <source>
        <strain evidence="3">ED321</strain>
        <strain evidence="2">ED321 Heterogonic</strain>
    </source>
</reference>
<dbReference type="CTD" id="36376472"/>
<keyword evidence="1" id="KW-1133">Transmembrane helix</keyword>
<dbReference type="GeneID" id="36376472"/>
<dbReference type="WormBase" id="SRAE_1000236250">
    <property type="protein sequence ID" value="SRP09906"/>
    <property type="gene ID" value="WBGene00258977"/>
</dbReference>
<keyword evidence="1" id="KW-0472">Membrane</keyword>
<evidence type="ECO:0000313" key="2">
    <source>
        <dbReference type="EMBL" id="CEF64107.1"/>
    </source>
</evidence>
<dbReference type="RefSeq" id="XP_024503308.1">
    <property type="nucleotide sequence ID" value="XM_024649430.1"/>
</dbReference>
<keyword evidence="3" id="KW-1185">Reference proteome</keyword>
<feature type="transmembrane region" description="Helical" evidence="1">
    <location>
        <begin position="50"/>
        <end position="70"/>
    </location>
</feature>
<evidence type="ECO:0000313" key="4">
    <source>
        <dbReference type="WBParaSite" id="SRAE_1000236250.1"/>
    </source>
</evidence>
<dbReference type="EMBL" id="LN609528">
    <property type="protein sequence ID" value="CEF64107.1"/>
    <property type="molecule type" value="Genomic_DNA"/>
</dbReference>
<protein>
    <submittedName>
        <fullName evidence="2 4">Uncharacterized protein</fullName>
    </submittedName>
</protein>
<feature type="transmembrane region" description="Helical" evidence="1">
    <location>
        <begin position="90"/>
        <end position="113"/>
    </location>
</feature>
<gene>
    <name evidence="2 4 5" type="ORF">SRAE_1000236250</name>
</gene>
<dbReference type="WBParaSite" id="SRAE_1000236250.1">
    <property type="protein sequence ID" value="SRAE_1000236250.1"/>
    <property type="gene ID" value="WBGene00258977"/>
</dbReference>